<dbReference type="CDD" id="cd06225">
    <property type="entry name" value="HAMP"/>
    <property type="match status" value="1"/>
</dbReference>
<gene>
    <name evidence="12" type="ORF">EI981_26900</name>
</gene>
<evidence type="ECO:0000313" key="12">
    <source>
        <dbReference type="EMBL" id="AZS17704.1"/>
    </source>
</evidence>
<dbReference type="GO" id="GO:0000155">
    <property type="term" value="F:phosphorelay sensor kinase activity"/>
    <property type="evidence" value="ECO:0007669"/>
    <property type="project" value="InterPro"/>
</dbReference>
<dbReference type="Gene3D" id="3.30.450.20">
    <property type="entry name" value="PAS domain"/>
    <property type="match status" value="1"/>
</dbReference>
<evidence type="ECO:0000256" key="5">
    <source>
        <dbReference type="ARBA" id="ARBA00022692"/>
    </source>
</evidence>
<dbReference type="InterPro" id="IPR003594">
    <property type="entry name" value="HATPase_dom"/>
</dbReference>
<feature type="coiled-coil region" evidence="9">
    <location>
        <begin position="355"/>
        <end position="382"/>
    </location>
</feature>
<dbReference type="Gene3D" id="3.30.565.10">
    <property type="entry name" value="Histidine kinase-like ATPase, C-terminal domain"/>
    <property type="match status" value="1"/>
</dbReference>
<evidence type="ECO:0000256" key="9">
    <source>
        <dbReference type="SAM" id="Coils"/>
    </source>
</evidence>
<evidence type="ECO:0000256" key="6">
    <source>
        <dbReference type="ARBA" id="ARBA00022777"/>
    </source>
</evidence>
<dbReference type="EMBL" id="CP034346">
    <property type="protein sequence ID" value="AZS17704.1"/>
    <property type="molecule type" value="Genomic_DNA"/>
</dbReference>
<dbReference type="OrthoDB" id="9776552at2"/>
<evidence type="ECO:0000313" key="13">
    <source>
        <dbReference type="Proteomes" id="UP000270678"/>
    </source>
</evidence>
<dbReference type="Pfam" id="PF02518">
    <property type="entry name" value="HATPase_c"/>
    <property type="match status" value="1"/>
</dbReference>
<feature type="transmembrane region" description="Helical" evidence="10">
    <location>
        <begin position="290"/>
        <end position="314"/>
    </location>
</feature>
<dbReference type="GO" id="GO:0005886">
    <property type="term" value="C:plasma membrane"/>
    <property type="evidence" value="ECO:0007669"/>
    <property type="project" value="UniProtKB-SubCell"/>
</dbReference>
<evidence type="ECO:0000256" key="3">
    <source>
        <dbReference type="ARBA" id="ARBA00022553"/>
    </source>
</evidence>
<protein>
    <submittedName>
        <fullName evidence="12">Sensor histidine kinase</fullName>
    </submittedName>
</protein>
<dbReference type="Gene3D" id="6.10.340.10">
    <property type="match status" value="1"/>
</dbReference>
<name>A0A3Q9ICE4_9BACL</name>
<evidence type="ECO:0000256" key="4">
    <source>
        <dbReference type="ARBA" id="ARBA00022679"/>
    </source>
</evidence>
<dbReference type="SMART" id="SM00387">
    <property type="entry name" value="HATPase_c"/>
    <property type="match status" value="1"/>
</dbReference>
<organism evidence="12 13">
    <name type="scientific">Paenibacillus lutimineralis</name>
    <dbReference type="NCBI Taxonomy" id="2707005"/>
    <lineage>
        <taxon>Bacteria</taxon>
        <taxon>Bacillati</taxon>
        <taxon>Bacillota</taxon>
        <taxon>Bacilli</taxon>
        <taxon>Bacillales</taxon>
        <taxon>Paenibacillaceae</taxon>
        <taxon>Paenibacillus</taxon>
    </lineage>
</organism>
<keyword evidence="13" id="KW-1185">Reference proteome</keyword>
<keyword evidence="4" id="KW-0808">Transferase</keyword>
<dbReference type="Pfam" id="PF06580">
    <property type="entry name" value="His_kinase"/>
    <property type="match status" value="1"/>
</dbReference>
<dbReference type="InterPro" id="IPR033479">
    <property type="entry name" value="dCache_1"/>
</dbReference>
<keyword evidence="9" id="KW-0175">Coiled coil</keyword>
<dbReference type="AlphaFoldDB" id="A0A3Q9ICE4"/>
<sequence length="588" mass="66445">MKRWLASSLKHKLSFMLVCSLLIPLLLLGVVSYQLASSVTEEKAKQSGMNTLRQIRTNLEFIVLDAENMSVFLIGHSDTQKYLTRNDNDANEYLKMIGFLTNLAFSKKYISDITIQPNGARPTLSTFFNYTVTRSGAPDPLKTDPNYYADHPKYWTSLYENETINGPERVISLVRPVRNINNFRTLGTLTISLNEEVISTYLKTSGLVSNGYVLLLDSDGVIISGGEPKWLRHKATDLFPGLTISRDGSVVSGYGKGEDKKTILFDQIPGVNWTLMGVIPYSEYKAQNRFVLSLTAIALTISIILLVGLVLYLVHRVTRPLSRLSAVLKSANPDGEMPRFPVTTTDEIGQLMHTYNKFSNRIAHLTEQVRENEARKKEADMRALQAQINPHFLYNTLSSVHWMALMNKDERIAEMVGSLSDFLRFSLNSGEEFCAVSQEIAHARHYAQIQSIRFPDQFEIHFIIHPALDQQRMLKLLLQPLIENALIHGIQKQQQPGTIHVIADHIDGYMKFTVEDTGIGMEKETLRALREQLDSALYRDDTSGSYGLRNVQRRLVLHYGMDSRLTIDSVPGQGTKATFMIPVKEARK</sequence>
<dbReference type="RefSeq" id="WP_127003495.1">
    <property type="nucleotide sequence ID" value="NZ_CP034346.1"/>
</dbReference>
<dbReference type="Pfam" id="PF00672">
    <property type="entry name" value="HAMP"/>
    <property type="match status" value="1"/>
</dbReference>
<dbReference type="KEGG" id="plut:EI981_26900"/>
<dbReference type="InterPro" id="IPR003660">
    <property type="entry name" value="HAMP_dom"/>
</dbReference>
<evidence type="ECO:0000256" key="7">
    <source>
        <dbReference type="ARBA" id="ARBA00022989"/>
    </source>
</evidence>
<dbReference type="PANTHER" id="PTHR34220">
    <property type="entry name" value="SENSOR HISTIDINE KINASE YPDA"/>
    <property type="match status" value="1"/>
</dbReference>
<dbReference type="InterPro" id="IPR010559">
    <property type="entry name" value="Sig_transdc_His_kin_internal"/>
</dbReference>
<keyword evidence="3" id="KW-0597">Phosphoprotein</keyword>
<dbReference type="InterPro" id="IPR036890">
    <property type="entry name" value="HATPase_C_sf"/>
</dbReference>
<dbReference type="Pfam" id="PF02743">
    <property type="entry name" value="dCache_1"/>
    <property type="match status" value="1"/>
</dbReference>
<evidence type="ECO:0000256" key="10">
    <source>
        <dbReference type="SAM" id="Phobius"/>
    </source>
</evidence>
<keyword evidence="6 12" id="KW-0418">Kinase</keyword>
<feature type="domain" description="HAMP" evidence="11">
    <location>
        <begin position="315"/>
        <end position="367"/>
    </location>
</feature>
<dbReference type="PANTHER" id="PTHR34220:SF7">
    <property type="entry name" value="SENSOR HISTIDINE KINASE YPDA"/>
    <property type="match status" value="1"/>
</dbReference>
<accession>A0A3Q9ICE4</accession>
<comment type="subcellular location">
    <subcellularLocation>
        <location evidence="1">Cell membrane</location>
        <topology evidence="1">Multi-pass membrane protein</topology>
    </subcellularLocation>
</comment>
<dbReference type="PROSITE" id="PS50885">
    <property type="entry name" value="HAMP"/>
    <property type="match status" value="1"/>
</dbReference>
<keyword evidence="8 10" id="KW-0472">Membrane</keyword>
<keyword evidence="7 10" id="KW-1133">Transmembrane helix</keyword>
<reference evidence="13" key="1">
    <citation type="submission" date="2018-12" db="EMBL/GenBank/DDBJ databases">
        <title>Complete genome sequence of Paenibacillus sp. MBLB1234.</title>
        <authorList>
            <person name="Nam Y.-D."/>
            <person name="Kang J."/>
            <person name="Chung W.-H."/>
            <person name="Park Y.S."/>
        </authorList>
    </citation>
    <scope>NUCLEOTIDE SEQUENCE [LARGE SCALE GENOMIC DNA]</scope>
    <source>
        <strain evidence="13">MBLB1234</strain>
    </source>
</reference>
<proteinExistence type="predicted"/>
<dbReference type="SUPFAM" id="SSF55874">
    <property type="entry name" value="ATPase domain of HSP90 chaperone/DNA topoisomerase II/histidine kinase"/>
    <property type="match status" value="1"/>
</dbReference>
<dbReference type="Proteomes" id="UP000270678">
    <property type="component" value="Chromosome"/>
</dbReference>
<dbReference type="InterPro" id="IPR050640">
    <property type="entry name" value="Bact_2-comp_sensor_kinase"/>
</dbReference>
<evidence type="ECO:0000256" key="8">
    <source>
        <dbReference type="ARBA" id="ARBA00023136"/>
    </source>
</evidence>
<evidence type="ECO:0000256" key="2">
    <source>
        <dbReference type="ARBA" id="ARBA00022475"/>
    </source>
</evidence>
<evidence type="ECO:0000259" key="11">
    <source>
        <dbReference type="PROSITE" id="PS50885"/>
    </source>
</evidence>
<keyword evidence="5 10" id="KW-0812">Transmembrane</keyword>
<keyword evidence="2" id="KW-1003">Cell membrane</keyword>
<evidence type="ECO:0000256" key="1">
    <source>
        <dbReference type="ARBA" id="ARBA00004651"/>
    </source>
</evidence>